<comment type="caution">
    <text evidence="2">The sequence shown here is derived from an EMBL/GenBank/DDBJ whole genome shotgun (WGS) entry which is preliminary data.</text>
</comment>
<dbReference type="Proteomes" id="UP001596135">
    <property type="component" value="Unassembled WGS sequence"/>
</dbReference>
<keyword evidence="3" id="KW-1185">Reference proteome</keyword>
<evidence type="ECO:0000313" key="3">
    <source>
        <dbReference type="Proteomes" id="UP001596135"/>
    </source>
</evidence>
<dbReference type="RefSeq" id="WP_379154292.1">
    <property type="nucleotide sequence ID" value="NZ_JBHSRJ010000004.1"/>
</dbReference>
<gene>
    <name evidence="2" type="ORF">ACFPYL_12360</name>
</gene>
<reference evidence="3" key="1">
    <citation type="journal article" date="2019" name="Int. J. Syst. Evol. Microbiol.">
        <title>The Global Catalogue of Microorganisms (GCM) 10K type strain sequencing project: providing services to taxonomists for standard genome sequencing and annotation.</title>
        <authorList>
            <consortium name="The Broad Institute Genomics Platform"/>
            <consortium name="The Broad Institute Genome Sequencing Center for Infectious Disease"/>
            <person name="Wu L."/>
            <person name="Ma J."/>
        </authorList>
    </citation>
    <scope>NUCLEOTIDE SEQUENCE [LARGE SCALE GENOMIC DNA]</scope>
    <source>
        <strain evidence="3">CCUG 54522</strain>
    </source>
</reference>
<dbReference type="InterPro" id="IPR012349">
    <property type="entry name" value="Split_barrel_FMN-bd"/>
</dbReference>
<organism evidence="2 3">
    <name type="scientific">Nocardioides hankookensis</name>
    <dbReference type="NCBI Taxonomy" id="443157"/>
    <lineage>
        <taxon>Bacteria</taxon>
        <taxon>Bacillati</taxon>
        <taxon>Actinomycetota</taxon>
        <taxon>Actinomycetes</taxon>
        <taxon>Propionibacteriales</taxon>
        <taxon>Nocardioidaceae</taxon>
        <taxon>Nocardioides</taxon>
    </lineage>
</organism>
<feature type="transmembrane region" description="Helical" evidence="1">
    <location>
        <begin position="75"/>
        <end position="94"/>
    </location>
</feature>
<proteinExistence type="predicted"/>
<sequence length="320" mass="35995">MPLSAEDAALVADMRQRELHLKERQRAADAIQFIERRFRVVFAVLAGVVCAAAGTGLALVADEIKPNARNLSRPVTVQIVACFIIGVFLGLHVLRSAWGRRVRARRVGRELKKYTSELHAGRRWQPFYYGDEDIAAYVPQILYFIEGEQRFESVAAALAFAKEHRHDTAVFAGRAMELFTEVVEVSNVVVVSNAEESGRPASRIMHFVRSDRPHVWYVATAPEGNKVHALDRGMISVLTGSMELGWTISSNRVQIRRAELGFPEVADLYRAQVPGYVDQLTDEEQQREVVYELTLLSAKVDTWLEHEVVVFDAGARSEFD</sequence>
<keyword evidence="1" id="KW-0472">Membrane</keyword>
<keyword evidence="1" id="KW-0812">Transmembrane</keyword>
<protein>
    <recommendedName>
        <fullName evidence="4">Pyridoxamine 5'-phosphate oxidase putative domain-containing protein</fullName>
    </recommendedName>
</protein>
<evidence type="ECO:0000256" key="1">
    <source>
        <dbReference type="SAM" id="Phobius"/>
    </source>
</evidence>
<accession>A0ABW1LLC0</accession>
<feature type="transmembrane region" description="Helical" evidence="1">
    <location>
        <begin position="40"/>
        <end position="60"/>
    </location>
</feature>
<dbReference type="EMBL" id="JBHSRJ010000004">
    <property type="protein sequence ID" value="MFC6043878.1"/>
    <property type="molecule type" value="Genomic_DNA"/>
</dbReference>
<name>A0ABW1LLC0_9ACTN</name>
<keyword evidence="1" id="KW-1133">Transmembrane helix</keyword>
<evidence type="ECO:0000313" key="2">
    <source>
        <dbReference type="EMBL" id="MFC6043878.1"/>
    </source>
</evidence>
<evidence type="ECO:0008006" key="4">
    <source>
        <dbReference type="Google" id="ProtNLM"/>
    </source>
</evidence>
<dbReference type="Gene3D" id="2.30.110.10">
    <property type="entry name" value="Electron Transport, Fmn-binding Protein, Chain A"/>
    <property type="match status" value="1"/>
</dbReference>